<accession>A0A6A1WPU9</accession>
<sequence>MMSDESIGAFYIDYATDFILLETWVKKVYGSCLGFGLPEWYKIRSIDSCITRKINKDPDDNSKWYAYSHAIVYEAHVDEKLNSRSFDGIRPDYDEFVEFVYHFETDEGLLKPPLVLRAPKDYSLGP</sequence>
<evidence type="ECO:0000313" key="2">
    <source>
        <dbReference type="Proteomes" id="UP000516437"/>
    </source>
</evidence>
<dbReference type="Proteomes" id="UP000516437">
    <property type="component" value="Chromosome 1"/>
</dbReference>
<gene>
    <name evidence="1" type="ORF">CJ030_MR1G016840</name>
</gene>
<evidence type="ECO:0000313" key="1">
    <source>
        <dbReference type="EMBL" id="KAB1227302.1"/>
    </source>
</evidence>
<comment type="caution">
    <text evidence="1">The sequence shown here is derived from an EMBL/GenBank/DDBJ whole genome shotgun (WGS) entry which is preliminary data.</text>
</comment>
<proteinExistence type="predicted"/>
<dbReference type="AlphaFoldDB" id="A0A6A1WPU9"/>
<name>A0A6A1WPU9_9ROSI</name>
<organism evidence="1 2">
    <name type="scientific">Morella rubra</name>
    <name type="common">Chinese bayberry</name>
    <dbReference type="NCBI Taxonomy" id="262757"/>
    <lineage>
        <taxon>Eukaryota</taxon>
        <taxon>Viridiplantae</taxon>
        <taxon>Streptophyta</taxon>
        <taxon>Embryophyta</taxon>
        <taxon>Tracheophyta</taxon>
        <taxon>Spermatophyta</taxon>
        <taxon>Magnoliopsida</taxon>
        <taxon>eudicotyledons</taxon>
        <taxon>Gunneridae</taxon>
        <taxon>Pentapetalae</taxon>
        <taxon>rosids</taxon>
        <taxon>fabids</taxon>
        <taxon>Fagales</taxon>
        <taxon>Myricaceae</taxon>
        <taxon>Morella</taxon>
    </lineage>
</organism>
<dbReference type="EMBL" id="RXIC02000019">
    <property type="protein sequence ID" value="KAB1227302.1"/>
    <property type="molecule type" value="Genomic_DNA"/>
</dbReference>
<reference evidence="1 2" key="1">
    <citation type="journal article" date="2019" name="Plant Biotechnol. J.">
        <title>The red bayberry genome and genetic basis of sex determination.</title>
        <authorList>
            <person name="Jia H.M."/>
            <person name="Jia H.J."/>
            <person name="Cai Q.L."/>
            <person name="Wang Y."/>
            <person name="Zhao H.B."/>
            <person name="Yang W.F."/>
            <person name="Wang G.Y."/>
            <person name="Li Y.H."/>
            <person name="Zhan D.L."/>
            <person name="Shen Y.T."/>
            <person name="Niu Q.F."/>
            <person name="Chang L."/>
            <person name="Qiu J."/>
            <person name="Zhao L."/>
            <person name="Xie H.B."/>
            <person name="Fu W.Y."/>
            <person name="Jin J."/>
            <person name="Li X.W."/>
            <person name="Jiao Y."/>
            <person name="Zhou C.C."/>
            <person name="Tu T."/>
            <person name="Chai C.Y."/>
            <person name="Gao J.L."/>
            <person name="Fan L.J."/>
            <person name="van de Weg E."/>
            <person name="Wang J.Y."/>
            <person name="Gao Z.S."/>
        </authorList>
    </citation>
    <scope>NUCLEOTIDE SEQUENCE [LARGE SCALE GENOMIC DNA]</scope>
    <source>
        <tissue evidence="1">Leaves</tissue>
    </source>
</reference>
<keyword evidence="2" id="KW-1185">Reference proteome</keyword>
<protein>
    <submittedName>
        <fullName evidence="1">Uncharacterized protein</fullName>
    </submittedName>
</protein>